<protein>
    <submittedName>
        <fullName evidence="1">Uncharacterized protein</fullName>
    </submittedName>
</protein>
<organism evidence="1 2">
    <name type="scientific">Trichocoleus desertorum GB2-A4</name>
    <dbReference type="NCBI Taxonomy" id="2933944"/>
    <lineage>
        <taxon>Bacteria</taxon>
        <taxon>Bacillati</taxon>
        <taxon>Cyanobacteriota</taxon>
        <taxon>Cyanophyceae</taxon>
        <taxon>Leptolyngbyales</taxon>
        <taxon>Trichocoleusaceae</taxon>
        <taxon>Trichocoleus</taxon>
    </lineage>
</organism>
<keyword evidence="2" id="KW-1185">Reference proteome</keyword>
<dbReference type="Proteomes" id="UP001464891">
    <property type="component" value="Unassembled WGS sequence"/>
</dbReference>
<gene>
    <name evidence="1" type="ORF">NC998_07600</name>
</gene>
<dbReference type="RefSeq" id="WP_190439283.1">
    <property type="nucleotide sequence ID" value="NZ_JAMPKM010000003.1"/>
</dbReference>
<evidence type="ECO:0000313" key="1">
    <source>
        <dbReference type="EMBL" id="MEP0816958.1"/>
    </source>
</evidence>
<reference evidence="1 2" key="1">
    <citation type="submission" date="2022-04" db="EMBL/GenBank/DDBJ databases">
        <title>Positive selection, recombination, and allopatry shape intraspecific diversity of widespread and dominant cyanobacteria.</title>
        <authorList>
            <person name="Wei J."/>
            <person name="Shu W."/>
            <person name="Hu C."/>
        </authorList>
    </citation>
    <scope>NUCLEOTIDE SEQUENCE [LARGE SCALE GENOMIC DNA]</scope>
    <source>
        <strain evidence="1 2">GB2-A4</strain>
    </source>
</reference>
<name>A0ABV0J5A6_9CYAN</name>
<dbReference type="EMBL" id="JAMPKM010000003">
    <property type="protein sequence ID" value="MEP0816958.1"/>
    <property type="molecule type" value="Genomic_DNA"/>
</dbReference>
<sequence>MEPLTATVIATLVVTKAFEKTGEQIGEKVWEQGGKLLKLLRHKAPETALAIEKVAETPGLAEQQPADYGTAVLVTKVEEAAKADPEVQAAVEDVATAAKAQPFTIQNMAQLAERIGIVNQGTTNFSGNTFNFN</sequence>
<comment type="caution">
    <text evidence="1">The sequence shown here is derived from an EMBL/GenBank/DDBJ whole genome shotgun (WGS) entry which is preliminary data.</text>
</comment>
<evidence type="ECO:0000313" key="2">
    <source>
        <dbReference type="Proteomes" id="UP001464891"/>
    </source>
</evidence>
<accession>A0ABV0J5A6</accession>
<proteinExistence type="predicted"/>